<dbReference type="EMBL" id="JASBWS010000001">
    <property type="protein sequence ID" value="KAJ9117965.1"/>
    <property type="molecule type" value="Genomic_DNA"/>
</dbReference>
<evidence type="ECO:0000313" key="1">
    <source>
        <dbReference type="EMBL" id="KAJ9117965.1"/>
    </source>
</evidence>
<name>A0ACC2X2Z7_9TREE</name>
<accession>A0ACC2X2Z7</accession>
<sequence>MGTSRPHSLLYLADLSAVRLLESLRPLAPLVPSVEAPIGRIDVTERAIWTAATLALYLSLTSFPLLGANTGHALAMDTPDPWAHLRNILAARRGTLAELGVGPVVTAGFLAQAGAASGWLDVDFGRREDRALFGLAQKVLALTIALVQSLVLVFTGTYGPVSSLAPSTILLIIFQLVGTTAVIIALDEIVSSGYGVGSGISNFIAGATASTIISSALSFSWVPTIAGPQYQGSLVALGHAVLKSHSKSRALRSAFYRDYLPNVWSLLTTVALFFAAVFVQSFRTEIPLKNMRARGMRVNYPVKLLYTSSIPLIVTGALASHLFLASHAIYQLAPGNLVSRLITGAWTPLSEITHPATQSAVSSGLTRLLTPPGSLLSALLSPIQTVTYASVLLATSAVIAGAWLVISGSGPHELAKQFKEQQLVIAGHREGSMTRELEKVLPTAAASGAALLAALAVVGDVFGVYGGGVAFVATATTIYNLFELGMKEIMGPDGPGGMGDMLM</sequence>
<comment type="caution">
    <text evidence="1">The sequence shown here is derived from an EMBL/GenBank/DDBJ whole genome shotgun (WGS) entry which is preliminary data.</text>
</comment>
<gene>
    <name evidence="1" type="ORF">QFC20_000246</name>
</gene>
<proteinExistence type="predicted"/>
<reference evidence="1" key="1">
    <citation type="submission" date="2023-04" db="EMBL/GenBank/DDBJ databases">
        <title>Draft Genome sequencing of Naganishia species isolated from polar environments using Oxford Nanopore Technology.</title>
        <authorList>
            <person name="Leo P."/>
            <person name="Venkateswaran K."/>
        </authorList>
    </citation>
    <scope>NUCLEOTIDE SEQUENCE</scope>
    <source>
        <strain evidence="1">MNA-CCFEE 5262</strain>
    </source>
</reference>
<dbReference type="Proteomes" id="UP001230649">
    <property type="component" value="Unassembled WGS sequence"/>
</dbReference>
<organism evidence="1 2">
    <name type="scientific">Naganishia adeliensis</name>
    <dbReference type="NCBI Taxonomy" id="92952"/>
    <lineage>
        <taxon>Eukaryota</taxon>
        <taxon>Fungi</taxon>
        <taxon>Dikarya</taxon>
        <taxon>Basidiomycota</taxon>
        <taxon>Agaricomycotina</taxon>
        <taxon>Tremellomycetes</taxon>
        <taxon>Filobasidiales</taxon>
        <taxon>Filobasidiaceae</taxon>
        <taxon>Naganishia</taxon>
    </lineage>
</organism>
<keyword evidence="2" id="KW-1185">Reference proteome</keyword>
<evidence type="ECO:0000313" key="2">
    <source>
        <dbReference type="Proteomes" id="UP001230649"/>
    </source>
</evidence>
<protein>
    <submittedName>
        <fullName evidence="1">Uncharacterized protein</fullName>
    </submittedName>
</protein>